<reference evidence="1" key="1">
    <citation type="journal article" date="2015" name="Nature">
        <title>Complex archaea that bridge the gap between prokaryotes and eukaryotes.</title>
        <authorList>
            <person name="Spang A."/>
            <person name="Saw J.H."/>
            <person name="Jorgensen S.L."/>
            <person name="Zaremba-Niedzwiedzka K."/>
            <person name="Martijn J."/>
            <person name="Lind A.E."/>
            <person name="van Eijk R."/>
            <person name="Schleper C."/>
            <person name="Guy L."/>
            <person name="Ettema T.J."/>
        </authorList>
    </citation>
    <scope>NUCLEOTIDE SEQUENCE</scope>
</reference>
<protein>
    <submittedName>
        <fullName evidence="1">Uncharacterized protein</fullName>
    </submittedName>
</protein>
<sequence>MGVPRHDTGYIMRTIIRGTERDITPSSDYPCDWCDEQPATREGIEYPETYLQPAEWLGLCDECAGTRCGEGEWQQSSSTIRSETLGFHHYSTRGTTVLL</sequence>
<comment type="caution">
    <text evidence="1">The sequence shown here is derived from an EMBL/GenBank/DDBJ whole genome shotgun (WGS) entry which is preliminary data.</text>
</comment>
<accession>A0A0F9B605</accession>
<dbReference type="AlphaFoldDB" id="A0A0F9B605"/>
<proteinExistence type="predicted"/>
<gene>
    <name evidence="1" type="ORF">LCGC14_2486350</name>
</gene>
<organism evidence="1">
    <name type="scientific">marine sediment metagenome</name>
    <dbReference type="NCBI Taxonomy" id="412755"/>
    <lineage>
        <taxon>unclassified sequences</taxon>
        <taxon>metagenomes</taxon>
        <taxon>ecological metagenomes</taxon>
    </lineage>
</organism>
<name>A0A0F9B605_9ZZZZ</name>
<evidence type="ECO:0000313" key="1">
    <source>
        <dbReference type="EMBL" id="KKL17359.1"/>
    </source>
</evidence>
<dbReference type="EMBL" id="LAZR01039290">
    <property type="protein sequence ID" value="KKL17359.1"/>
    <property type="molecule type" value="Genomic_DNA"/>
</dbReference>